<comment type="caution">
    <text evidence="7">The sequence shown here is derived from an EMBL/GenBank/DDBJ whole genome shotgun (WGS) entry which is preliminary data.</text>
</comment>
<protein>
    <submittedName>
        <fullName evidence="7">O-antigen ligase family protein</fullName>
    </submittedName>
</protein>
<reference evidence="7" key="1">
    <citation type="submission" date="2022-08" db="EMBL/GenBank/DDBJ databases">
        <title>Novel Bdellovibrio Species Isolated from Svalbard: Designation Bdellovibrio svalbardensis.</title>
        <authorList>
            <person name="Mitchell R.J."/>
            <person name="Choi S.Y."/>
        </authorList>
    </citation>
    <scope>NUCLEOTIDE SEQUENCE</scope>
    <source>
        <strain evidence="7">PAP01</strain>
    </source>
</reference>
<keyword evidence="2 5" id="KW-0812">Transmembrane</keyword>
<feature type="transmembrane region" description="Helical" evidence="5">
    <location>
        <begin position="78"/>
        <end position="96"/>
    </location>
</feature>
<feature type="transmembrane region" description="Helical" evidence="5">
    <location>
        <begin position="407"/>
        <end position="426"/>
    </location>
</feature>
<feature type="transmembrane region" description="Helical" evidence="5">
    <location>
        <begin position="12"/>
        <end position="34"/>
    </location>
</feature>
<feature type="domain" description="O-antigen ligase-related" evidence="6">
    <location>
        <begin position="209"/>
        <end position="355"/>
    </location>
</feature>
<dbReference type="RefSeq" id="WP_277576956.1">
    <property type="nucleotide sequence ID" value="NZ_JANRMI010000001.1"/>
</dbReference>
<evidence type="ECO:0000256" key="3">
    <source>
        <dbReference type="ARBA" id="ARBA00022989"/>
    </source>
</evidence>
<accession>A0ABT6DF77</accession>
<gene>
    <name evidence="7" type="ORF">NWE73_03840</name>
</gene>
<organism evidence="7 8">
    <name type="scientific">Bdellovibrio svalbardensis</name>
    <dbReference type="NCBI Taxonomy" id="2972972"/>
    <lineage>
        <taxon>Bacteria</taxon>
        <taxon>Pseudomonadati</taxon>
        <taxon>Bdellovibrionota</taxon>
        <taxon>Bdellovibrionia</taxon>
        <taxon>Bdellovibrionales</taxon>
        <taxon>Pseudobdellovibrionaceae</taxon>
        <taxon>Bdellovibrio</taxon>
    </lineage>
</organism>
<feature type="transmembrane region" description="Helical" evidence="5">
    <location>
        <begin position="380"/>
        <end position="401"/>
    </location>
</feature>
<evidence type="ECO:0000256" key="4">
    <source>
        <dbReference type="ARBA" id="ARBA00023136"/>
    </source>
</evidence>
<keyword evidence="8" id="KW-1185">Reference proteome</keyword>
<evidence type="ECO:0000256" key="2">
    <source>
        <dbReference type="ARBA" id="ARBA00022692"/>
    </source>
</evidence>
<evidence type="ECO:0000259" key="6">
    <source>
        <dbReference type="Pfam" id="PF04932"/>
    </source>
</evidence>
<dbReference type="InterPro" id="IPR051533">
    <property type="entry name" value="WaaL-like"/>
</dbReference>
<dbReference type="PANTHER" id="PTHR37422">
    <property type="entry name" value="TEICHURONIC ACID BIOSYNTHESIS PROTEIN TUAE"/>
    <property type="match status" value="1"/>
</dbReference>
<feature type="transmembrane region" description="Helical" evidence="5">
    <location>
        <begin position="108"/>
        <end position="132"/>
    </location>
</feature>
<dbReference type="GO" id="GO:0016874">
    <property type="term" value="F:ligase activity"/>
    <property type="evidence" value="ECO:0007669"/>
    <property type="project" value="UniProtKB-KW"/>
</dbReference>
<name>A0ABT6DF77_9BACT</name>
<dbReference type="Proteomes" id="UP001152321">
    <property type="component" value="Unassembled WGS sequence"/>
</dbReference>
<evidence type="ECO:0000256" key="5">
    <source>
        <dbReference type="SAM" id="Phobius"/>
    </source>
</evidence>
<keyword evidence="7" id="KW-0436">Ligase</keyword>
<proteinExistence type="predicted"/>
<feature type="transmembrane region" description="Helical" evidence="5">
    <location>
        <begin position="340"/>
        <end position="368"/>
    </location>
</feature>
<sequence length="428" mass="47406">MIRARDGRILFLIKALVALAFLAKVSFGALLPIPREVPYLIFQQGMHPYVNVLFSVLLGGPLILLWMKVRDRQHLSGFYKLFVFVLMLTLMVQTLLQIHYVNSDESPMIQVGAVLVSLFMVVVYGLVIPSLWPVEEFLRFVQRWAGALVIISLLLLPVAGGVVFKGGRFIGVFKHIPHMVTCATVAYIFSLGTILTDWKLKHKIWDVVVLVASFLAIILTGTRSSAGAAVIAFVLTMILHQTQTNKGRIFKFATICFIVTFTTFFGMQTYDFAHGIATGENSLGSRQAQDGIASRMEEVQRGTEIFLEHPWLGHGLMSKFAAGNEVDVSNYNAMKDPHNIFVSAGVVGGWPLLILAGVALIFMLLGSLKALKSFDIAKRAIAIYLLSHIPILVIYHIHLSIGGMADRMYWLVFGILAASVTIPRPAQY</sequence>
<evidence type="ECO:0000313" key="8">
    <source>
        <dbReference type="Proteomes" id="UP001152321"/>
    </source>
</evidence>
<keyword evidence="3 5" id="KW-1133">Transmembrane helix</keyword>
<dbReference type="InterPro" id="IPR007016">
    <property type="entry name" value="O-antigen_ligase-rel_domated"/>
</dbReference>
<feature type="transmembrane region" description="Helical" evidence="5">
    <location>
        <begin position="249"/>
        <end position="267"/>
    </location>
</feature>
<comment type="subcellular location">
    <subcellularLocation>
        <location evidence="1">Membrane</location>
        <topology evidence="1">Multi-pass membrane protein</topology>
    </subcellularLocation>
</comment>
<feature type="transmembrane region" description="Helical" evidence="5">
    <location>
        <begin position="144"/>
        <end position="164"/>
    </location>
</feature>
<keyword evidence="4 5" id="KW-0472">Membrane</keyword>
<dbReference type="PANTHER" id="PTHR37422:SF13">
    <property type="entry name" value="LIPOPOLYSACCHARIDE BIOSYNTHESIS PROTEIN PA4999-RELATED"/>
    <property type="match status" value="1"/>
</dbReference>
<feature type="transmembrane region" description="Helical" evidence="5">
    <location>
        <begin position="46"/>
        <end position="66"/>
    </location>
</feature>
<feature type="transmembrane region" description="Helical" evidence="5">
    <location>
        <begin position="176"/>
        <end position="196"/>
    </location>
</feature>
<feature type="transmembrane region" description="Helical" evidence="5">
    <location>
        <begin position="203"/>
        <end position="220"/>
    </location>
</feature>
<dbReference type="Pfam" id="PF04932">
    <property type="entry name" value="Wzy_C"/>
    <property type="match status" value="1"/>
</dbReference>
<dbReference type="EMBL" id="JANRMI010000001">
    <property type="protein sequence ID" value="MDG0815481.1"/>
    <property type="molecule type" value="Genomic_DNA"/>
</dbReference>
<evidence type="ECO:0000313" key="7">
    <source>
        <dbReference type="EMBL" id="MDG0815481.1"/>
    </source>
</evidence>
<evidence type="ECO:0000256" key="1">
    <source>
        <dbReference type="ARBA" id="ARBA00004141"/>
    </source>
</evidence>